<evidence type="ECO:0000256" key="1">
    <source>
        <dbReference type="SAM" id="Coils"/>
    </source>
</evidence>
<keyword evidence="1" id="KW-0175">Coiled coil</keyword>
<evidence type="ECO:0000313" key="4">
    <source>
        <dbReference type="Proteomes" id="UP001527925"/>
    </source>
</evidence>
<organism evidence="3 4">
    <name type="scientific">Polyrhizophydium stewartii</name>
    <dbReference type="NCBI Taxonomy" id="2732419"/>
    <lineage>
        <taxon>Eukaryota</taxon>
        <taxon>Fungi</taxon>
        <taxon>Fungi incertae sedis</taxon>
        <taxon>Chytridiomycota</taxon>
        <taxon>Chytridiomycota incertae sedis</taxon>
        <taxon>Chytridiomycetes</taxon>
        <taxon>Rhizophydiales</taxon>
        <taxon>Rhizophydiales incertae sedis</taxon>
        <taxon>Polyrhizophydium</taxon>
    </lineage>
</organism>
<proteinExistence type="predicted"/>
<feature type="compositionally biased region" description="Basic and acidic residues" evidence="2">
    <location>
        <begin position="374"/>
        <end position="384"/>
    </location>
</feature>
<sequence length="384" mass="41139">MLSWVVHEDPHVGFEGDSTIGGLVGMKDDGDDNDDDDLVLLGGDGDSPLLALLDGPQTARARGVRGSSAASADIEAVKAAMLEAITDDILIEAADTGNALIPVWRLRASDAVLRDLASAPAASLAHLGLTGDDWTQLVHKDLAQKVSPAVEAMYSRRVDAAIIEHATTLAALVHGIPESHVTAAHIAALPQQVDASLDDLDAAEAQLADAMLRAIDSIETAVAALERTTHSLASWVVAFCGETETERHDAFATYFEAIHTNLRLKLEWLRIELVDAIESGPHGPAIRRASEQMDAASAKIEAAIRAVAADVQQYDQLGDEFKDIIDEWTRVNAQIDTLNRDIARFEVDLGEPAEPDSRRTSVAGARPDASARSGRLEGRTRQHR</sequence>
<evidence type="ECO:0000313" key="3">
    <source>
        <dbReference type="EMBL" id="KAL2919550.1"/>
    </source>
</evidence>
<gene>
    <name evidence="3" type="ORF">HK105_201197</name>
</gene>
<accession>A0ABR4NJ29</accession>
<reference evidence="3 4" key="1">
    <citation type="submission" date="2023-09" db="EMBL/GenBank/DDBJ databases">
        <title>Pangenome analysis of Batrachochytrium dendrobatidis and related Chytrids.</title>
        <authorList>
            <person name="Yacoub M.N."/>
            <person name="Stajich J.E."/>
            <person name="James T.Y."/>
        </authorList>
    </citation>
    <scope>NUCLEOTIDE SEQUENCE [LARGE SCALE GENOMIC DNA]</scope>
    <source>
        <strain evidence="3 4">JEL0888</strain>
    </source>
</reference>
<dbReference type="EMBL" id="JADGIZ020000003">
    <property type="protein sequence ID" value="KAL2919550.1"/>
    <property type="molecule type" value="Genomic_DNA"/>
</dbReference>
<feature type="coiled-coil region" evidence="1">
    <location>
        <begin position="193"/>
        <end position="228"/>
    </location>
</feature>
<protein>
    <recommendedName>
        <fullName evidence="5">Autophagy-related protein 17</fullName>
    </recommendedName>
</protein>
<dbReference type="Pfam" id="PF14735">
    <property type="entry name" value="HAUS4"/>
    <property type="match status" value="1"/>
</dbReference>
<feature type="region of interest" description="Disordered" evidence="2">
    <location>
        <begin position="349"/>
        <end position="384"/>
    </location>
</feature>
<evidence type="ECO:0000256" key="2">
    <source>
        <dbReference type="SAM" id="MobiDB-lite"/>
    </source>
</evidence>
<name>A0ABR4NJ29_9FUNG</name>
<keyword evidence="4" id="KW-1185">Reference proteome</keyword>
<evidence type="ECO:0008006" key="5">
    <source>
        <dbReference type="Google" id="ProtNLM"/>
    </source>
</evidence>
<dbReference type="Proteomes" id="UP001527925">
    <property type="component" value="Unassembled WGS sequence"/>
</dbReference>
<comment type="caution">
    <text evidence="3">The sequence shown here is derived from an EMBL/GenBank/DDBJ whole genome shotgun (WGS) entry which is preliminary data.</text>
</comment>
<dbReference type="InterPro" id="IPR029327">
    <property type="entry name" value="HAUS4"/>
</dbReference>